<dbReference type="InterPro" id="IPR017853">
    <property type="entry name" value="GH"/>
</dbReference>
<feature type="active site" description="Nucleophile" evidence="3">
    <location>
        <position position="269"/>
    </location>
</feature>
<keyword evidence="1 3" id="KW-0378">Hydrolase</keyword>
<dbReference type="PROSITE" id="PS51764">
    <property type="entry name" value="GH26"/>
    <property type="match status" value="1"/>
</dbReference>
<organism evidence="6 7">
    <name type="scientific">Sinosporangium siamense</name>
    <dbReference type="NCBI Taxonomy" id="1367973"/>
    <lineage>
        <taxon>Bacteria</taxon>
        <taxon>Bacillati</taxon>
        <taxon>Actinomycetota</taxon>
        <taxon>Actinomycetes</taxon>
        <taxon>Streptosporangiales</taxon>
        <taxon>Streptosporangiaceae</taxon>
        <taxon>Sinosporangium</taxon>
    </lineage>
</organism>
<dbReference type="AlphaFoldDB" id="A0A919V8I1"/>
<evidence type="ECO:0000256" key="4">
    <source>
        <dbReference type="SAM" id="MobiDB-lite"/>
    </source>
</evidence>
<name>A0A919V8I1_9ACTN</name>
<dbReference type="Gene3D" id="3.20.20.80">
    <property type="entry name" value="Glycosidases"/>
    <property type="match status" value="1"/>
</dbReference>
<protein>
    <recommendedName>
        <fullName evidence="5">GH26 domain-containing protein</fullName>
    </recommendedName>
</protein>
<gene>
    <name evidence="6" type="ORF">Ssi02_34880</name>
</gene>
<keyword evidence="7" id="KW-1185">Reference proteome</keyword>
<proteinExistence type="inferred from homology"/>
<sequence length="353" mass="39905">MLGGCGGGGEAAMPPSAASPSTPSRIVRSPAATPGCQVTARLIPSCGAWWGIAPEISADRGPRAALARAERRMQRRADIVHLYHHGPELFPTAEEIALARDPVRPRLLFVNWKPSLRHTWADIAAGAIDRRIDRLAAHLRRTFPERFFLTIHHEPESDVAARPGSGKTAEDYAAMYRHVVMRLRQAGVKSAVTVMTYMGTPTWAAKPWFERLYPGDDVVDWVAIDPYVDKRVRDFDGLINRKHTNLPNWPGFYRWMQWRFPGKPIMIAEWGVFERHGSPALKERFYSSVRAQIRHYPQLKALIYFDSRRAPRGDTRFDTTRRGGRAFSDLARDPYFALTSLPSPTPSPTRRLS</sequence>
<dbReference type="Proteomes" id="UP000606172">
    <property type="component" value="Unassembled WGS sequence"/>
</dbReference>
<feature type="compositionally biased region" description="Low complexity" evidence="4">
    <location>
        <begin position="11"/>
        <end position="24"/>
    </location>
</feature>
<feature type="domain" description="GH26" evidence="5">
    <location>
        <begin position="31"/>
        <end position="340"/>
    </location>
</feature>
<evidence type="ECO:0000256" key="3">
    <source>
        <dbReference type="PROSITE-ProRule" id="PRU01100"/>
    </source>
</evidence>
<feature type="region of interest" description="Disordered" evidence="4">
    <location>
        <begin position="1"/>
        <end position="31"/>
    </location>
</feature>
<dbReference type="EMBL" id="BOOW01000020">
    <property type="protein sequence ID" value="GII93257.1"/>
    <property type="molecule type" value="Genomic_DNA"/>
</dbReference>
<reference evidence="6" key="1">
    <citation type="submission" date="2021-01" db="EMBL/GenBank/DDBJ databases">
        <title>Whole genome shotgun sequence of Sinosporangium siamense NBRC 109515.</title>
        <authorList>
            <person name="Komaki H."/>
            <person name="Tamura T."/>
        </authorList>
    </citation>
    <scope>NUCLEOTIDE SEQUENCE</scope>
    <source>
        <strain evidence="6">NBRC 109515</strain>
    </source>
</reference>
<dbReference type="GO" id="GO:0004553">
    <property type="term" value="F:hydrolase activity, hydrolyzing O-glycosyl compounds"/>
    <property type="evidence" value="ECO:0007669"/>
    <property type="project" value="InterPro"/>
</dbReference>
<dbReference type="InterPro" id="IPR022790">
    <property type="entry name" value="GH26_dom"/>
</dbReference>
<dbReference type="SUPFAM" id="SSF51445">
    <property type="entry name" value="(Trans)glycosidases"/>
    <property type="match status" value="1"/>
</dbReference>
<evidence type="ECO:0000313" key="6">
    <source>
        <dbReference type="EMBL" id="GII93257.1"/>
    </source>
</evidence>
<feature type="compositionally biased region" description="Gly residues" evidence="4">
    <location>
        <begin position="1"/>
        <end position="10"/>
    </location>
</feature>
<evidence type="ECO:0000313" key="7">
    <source>
        <dbReference type="Proteomes" id="UP000606172"/>
    </source>
</evidence>
<evidence type="ECO:0000256" key="2">
    <source>
        <dbReference type="ARBA" id="ARBA00023295"/>
    </source>
</evidence>
<feature type="active site" description="Proton donor" evidence="3">
    <location>
        <position position="154"/>
    </location>
</feature>
<evidence type="ECO:0000256" key="1">
    <source>
        <dbReference type="ARBA" id="ARBA00022801"/>
    </source>
</evidence>
<comment type="similarity">
    <text evidence="3">Belongs to the glycosyl hydrolase 26 family.</text>
</comment>
<accession>A0A919V8I1</accession>
<keyword evidence="2 3" id="KW-0326">Glycosidase</keyword>
<evidence type="ECO:0000259" key="5">
    <source>
        <dbReference type="PROSITE" id="PS51764"/>
    </source>
</evidence>
<comment type="caution">
    <text evidence="6">The sequence shown here is derived from an EMBL/GenBank/DDBJ whole genome shotgun (WGS) entry which is preliminary data.</text>
</comment>